<evidence type="ECO:0000313" key="19">
    <source>
        <dbReference type="EnsemblMetazoa" id="XP_038053817.1"/>
    </source>
</evidence>
<comment type="subunit">
    <text evidence="16">Heterotrimer of an A (ELOA, ELOA2 or ELOA3P), ELOB and ELOC subunit. The elongin BC complex interacts with EPOP; leading to recruit the elongin BC complex to Polycomb group (PcG) target genes, thereby restricting excessive activity of the PRC2/EED-EZH2 complex. Component of multiple cullin-RING E3 ubiquitin-protein ligase complexes composed of Elongin BC (ELOB and ELOC), a cullin (either CUL2 or CUL5), a catalytic subunit (either RBX1 or RNF7/RBX2), as well as a substrate adapter protein that can be either ASB2, ASB9, ASB11, KLHDC2, KLHDC3, KLHDC10, APPBP2, FEM1A, FEM1B, FEM1C, LRR1, PCMTD1, SOCS1, SOCS2, SOCS5, SPSB1, SPSB3, ELOA, VHL, WSB1 or RAB40C. As part of the Elongin BC E3 ubiquitin ligase complex; interacts with NRBP1. May also interact with DCUN1D1, DCUN1D2, DCUN1D3 and DCUN1D5. May form oligomers as a KLHDC2/KLHDC3-ELOB-ELOC complex; this interaction is autoinhibitory for the E3 ligase complex as the substrate-binding site of KLHDC2/KLHDC3 is blocked in the oligomer.</text>
</comment>
<evidence type="ECO:0000256" key="7">
    <source>
        <dbReference type="ARBA" id="ARBA00023163"/>
    </source>
</evidence>
<evidence type="ECO:0000256" key="3">
    <source>
        <dbReference type="ARBA" id="ARBA00022553"/>
    </source>
</evidence>
<keyword evidence="20" id="KW-1185">Reference proteome</keyword>
<reference evidence="19" key="1">
    <citation type="submission" date="2022-11" db="UniProtKB">
        <authorList>
            <consortium name="EnsemblMetazoa"/>
        </authorList>
    </citation>
    <scope>IDENTIFICATION</scope>
</reference>
<dbReference type="GO" id="GO:0070449">
    <property type="term" value="C:elongin complex"/>
    <property type="evidence" value="ECO:0007669"/>
    <property type="project" value="InterPro"/>
</dbReference>
<keyword evidence="5" id="KW-0007">Acetylation</keyword>
<dbReference type="GO" id="GO:0006368">
    <property type="term" value="P:transcription elongation by RNA polymerase II"/>
    <property type="evidence" value="ECO:0007669"/>
    <property type="project" value="InterPro"/>
</dbReference>
<dbReference type="Pfam" id="PF00240">
    <property type="entry name" value="ubiquitin"/>
    <property type="match status" value="1"/>
</dbReference>
<evidence type="ECO:0000256" key="9">
    <source>
        <dbReference type="ARBA" id="ARBA00054216"/>
    </source>
</evidence>
<dbReference type="InterPro" id="IPR039049">
    <property type="entry name" value="ELOB"/>
</dbReference>
<dbReference type="GeneID" id="119726261"/>
<dbReference type="RefSeq" id="XP_038053817.1">
    <property type="nucleotide sequence ID" value="XM_038197889.1"/>
</dbReference>
<dbReference type="Gene3D" id="3.10.20.90">
    <property type="entry name" value="Phosphatidylinositol 3-kinase Catalytic Subunit, Chain A, domain 1"/>
    <property type="match status" value="1"/>
</dbReference>
<proteinExistence type="inferred from homology"/>
<dbReference type="CTD" id="6923"/>
<dbReference type="GO" id="GO:0030891">
    <property type="term" value="C:VCB complex"/>
    <property type="evidence" value="ECO:0007669"/>
    <property type="project" value="InterPro"/>
</dbReference>
<dbReference type="InterPro" id="IPR000626">
    <property type="entry name" value="Ubiquitin-like_dom"/>
</dbReference>
<dbReference type="PANTHER" id="PTHR13248">
    <property type="entry name" value="TRANSCRIPTION ELONGATION FACTOR B POLYPEPTIDE 2"/>
    <property type="match status" value="1"/>
</dbReference>
<dbReference type="CDD" id="cd01788">
    <property type="entry name" value="Ubl_ElonginB"/>
    <property type="match status" value="1"/>
</dbReference>
<evidence type="ECO:0000256" key="13">
    <source>
        <dbReference type="ARBA" id="ARBA00080438"/>
    </source>
</evidence>
<evidence type="ECO:0000256" key="5">
    <source>
        <dbReference type="ARBA" id="ARBA00022990"/>
    </source>
</evidence>
<feature type="domain" description="Ubiquitin-like" evidence="18">
    <location>
        <begin position="1"/>
        <end position="66"/>
    </location>
</feature>
<evidence type="ECO:0000259" key="18">
    <source>
        <dbReference type="PROSITE" id="PS50053"/>
    </source>
</evidence>
<evidence type="ECO:0000256" key="15">
    <source>
        <dbReference type="ARBA" id="ARBA00083653"/>
    </source>
</evidence>
<dbReference type="PANTHER" id="PTHR13248:SF4">
    <property type="entry name" value="ELONGIN B"/>
    <property type="match status" value="1"/>
</dbReference>
<comment type="subcellular location">
    <subcellularLocation>
        <location evidence="1">Nucleus</location>
    </subcellularLocation>
</comment>
<name>A0A913ZQ32_PATMI</name>
<accession>A0A913ZQ32</accession>
<keyword evidence="8" id="KW-0539">Nucleus</keyword>
<dbReference type="SUPFAM" id="SSF54236">
    <property type="entry name" value="Ubiquitin-like"/>
    <property type="match status" value="1"/>
</dbReference>
<dbReference type="Proteomes" id="UP000887568">
    <property type="component" value="Unplaced"/>
</dbReference>
<feature type="region of interest" description="Disordered" evidence="17">
    <location>
        <begin position="96"/>
        <end position="122"/>
    </location>
</feature>
<dbReference type="FunFam" id="3.10.20.90:FF:000108">
    <property type="entry name" value="Elongin-B"/>
    <property type="match status" value="1"/>
</dbReference>
<evidence type="ECO:0000256" key="17">
    <source>
        <dbReference type="SAM" id="MobiDB-lite"/>
    </source>
</evidence>
<evidence type="ECO:0000256" key="6">
    <source>
        <dbReference type="ARBA" id="ARBA00023015"/>
    </source>
</evidence>
<evidence type="ECO:0000256" key="12">
    <source>
        <dbReference type="ARBA" id="ARBA00076690"/>
    </source>
</evidence>
<dbReference type="OrthoDB" id="7537057at2759"/>
<evidence type="ECO:0000256" key="16">
    <source>
        <dbReference type="ARBA" id="ARBA00093515"/>
    </source>
</evidence>
<evidence type="ECO:0000256" key="10">
    <source>
        <dbReference type="ARBA" id="ARBA00060803"/>
    </source>
</evidence>
<comment type="pathway">
    <text evidence="2">Protein modification; protein ubiquitination.</text>
</comment>
<keyword evidence="3" id="KW-0597">Phosphoprotein</keyword>
<keyword evidence="4" id="KW-0833">Ubl conjugation pathway</keyword>
<evidence type="ECO:0000256" key="14">
    <source>
        <dbReference type="ARBA" id="ARBA00081013"/>
    </source>
</evidence>
<dbReference type="PROSITE" id="PS50053">
    <property type="entry name" value="UBIQUITIN_2"/>
    <property type="match status" value="1"/>
</dbReference>
<dbReference type="AlphaFoldDB" id="A0A913ZQ32"/>
<keyword evidence="6" id="KW-0805">Transcription regulation</keyword>
<organism evidence="19 20">
    <name type="scientific">Patiria miniata</name>
    <name type="common">Bat star</name>
    <name type="synonym">Asterina miniata</name>
    <dbReference type="NCBI Taxonomy" id="46514"/>
    <lineage>
        <taxon>Eukaryota</taxon>
        <taxon>Metazoa</taxon>
        <taxon>Echinodermata</taxon>
        <taxon>Eleutherozoa</taxon>
        <taxon>Asterozoa</taxon>
        <taxon>Asteroidea</taxon>
        <taxon>Valvatacea</taxon>
        <taxon>Valvatida</taxon>
        <taxon>Asterinidae</taxon>
        <taxon>Patiria</taxon>
    </lineage>
</organism>
<dbReference type="OMA" id="GQEQMDQ"/>
<evidence type="ECO:0000256" key="1">
    <source>
        <dbReference type="ARBA" id="ARBA00004123"/>
    </source>
</evidence>
<feature type="compositionally biased region" description="Polar residues" evidence="17">
    <location>
        <begin position="109"/>
        <end position="122"/>
    </location>
</feature>
<comment type="function">
    <text evidence="9">SIII, also known as elongin, is a general transcription elongation factor that increases the RNA polymerase II transcription elongation past template-encoded arresting sites. Subunit A is transcriptionally active and its transcription activity is strongly enhanced by binding to the dimeric complex of the SIII regulatory subunits B and C (elongin BC complex). In embryonic stem cells, the elongin BC complex is recruited by EPOP to Polycomb group (PcG) target genes in order generate genomic region that display both active and repressive chromatin properties, an important feature of pluripotent stem cells.</text>
</comment>
<evidence type="ECO:0000256" key="8">
    <source>
        <dbReference type="ARBA" id="ARBA00023242"/>
    </source>
</evidence>
<comment type="similarity">
    <text evidence="10">Belongs to the Elongin B family.</text>
</comment>
<protein>
    <recommendedName>
        <fullName evidence="11">Elongin-B</fullName>
    </recommendedName>
    <alternativeName>
        <fullName evidence="14">Elongin 18 kDa subunit</fullName>
    </alternativeName>
    <alternativeName>
        <fullName evidence="12">RNA polymerase II transcription factor SIII subunit B</fullName>
    </alternativeName>
    <alternativeName>
        <fullName evidence="15">SIII p18</fullName>
    </alternativeName>
    <alternativeName>
        <fullName evidence="13">Transcription elongation factor B polypeptide 2</fullName>
    </alternativeName>
</protein>
<evidence type="ECO:0000256" key="11">
    <source>
        <dbReference type="ARBA" id="ARBA00074516"/>
    </source>
</evidence>
<dbReference type="EnsemblMetazoa" id="XM_038197889.1">
    <property type="protein sequence ID" value="XP_038053817.1"/>
    <property type="gene ID" value="LOC119726261"/>
</dbReference>
<evidence type="ECO:0000256" key="4">
    <source>
        <dbReference type="ARBA" id="ARBA00022786"/>
    </source>
</evidence>
<evidence type="ECO:0000256" key="2">
    <source>
        <dbReference type="ARBA" id="ARBA00004906"/>
    </source>
</evidence>
<evidence type="ECO:0000313" key="20">
    <source>
        <dbReference type="Proteomes" id="UP000887568"/>
    </source>
</evidence>
<keyword evidence="7" id="KW-0804">Transcription</keyword>
<sequence length="122" mass="13643">MDVFLMIRRKNWTIFTDAKETSTVYELKRIIEGIIKRSPEDQKLFKDKEELDNTKTLADCGLTSNTAKAQAPAMLGLACKLDGDTDEFETLDLQAYSNPPELPDVMKSSEPSTTNTVEPPVS</sequence>
<dbReference type="InterPro" id="IPR029071">
    <property type="entry name" value="Ubiquitin-like_domsf"/>
</dbReference>